<organism evidence="2 3">
    <name type="scientific">Novosphingobium kunmingense</name>
    <dbReference type="NCBI Taxonomy" id="1211806"/>
    <lineage>
        <taxon>Bacteria</taxon>
        <taxon>Pseudomonadati</taxon>
        <taxon>Pseudomonadota</taxon>
        <taxon>Alphaproteobacteria</taxon>
        <taxon>Sphingomonadales</taxon>
        <taxon>Sphingomonadaceae</taxon>
        <taxon>Novosphingobium</taxon>
    </lineage>
</organism>
<name>A0A2N0H3S8_9SPHN</name>
<dbReference type="EMBL" id="PHUF01000006">
    <property type="protein sequence ID" value="PKB13579.1"/>
    <property type="molecule type" value="Genomic_DNA"/>
</dbReference>
<dbReference type="AlphaFoldDB" id="A0A2N0H3S8"/>
<proteinExistence type="predicted"/>
<accession>A0A2N0H3S8</accession>
<sequence>MPLLPAGGLWIGSAAGNDGARSVGAGSGVDRLAGCRIDRGRAGVGIAGCAAGRGGRTPARPGPRGATLEIGLGAGAATRAFGGGARRAADRAIGRPRCRSGRGTGRSVRSPEPASSSPRGSSVCACRCLVTARSSAFRPDCGSGGSIRSANTHRTLPRFGNACAGECRSCGEGDNQMRTLGHETYSLVDNFLCRPCRPKVLRGDVANERKCVKVCRGRAGVALCHEIASGAHPA</sequence>
<gene>
    <name evidence="2" type="ORF">B0I00_3015</name>
</gene>
<protein>
    <submittedName>
        <fullName evidence="2">Uncharacterized protein</fullName>
    </submittedName>
</protein>
<dbReference type="Proteomes" id="UP000232587">
    <property type="component" value="Unassembled WGS sequence"/>
</dbReference>
<evidence type="ECO:0000313" key="2">
    <source>
        <dbReference type="EMBL" id="PKB13579.1"/>
    </source>
</evidence>
<comment type="caution">
    <text evidence="2">The sequence shown here is derived from an EMBL/GenBank/DDBJ whole genome shotgun (WGS) entry which is preliminary data.</text>
</comment>
<evidence type="ECO:0000256" key="1">
    <source>
        <dbReference type="SAM" id="MobiDB-lite"/>
    </source>
</evidence>
<keyword evidence="3" id="KW-1185">Reference proteome</keyword>
<feature type="region of interest" description="Disordered" evidence="1">
    <location>
        <begin position="83"/>
        <end position="121"/>
    </location>
</feature>
<evidence type="ECO:0000313" key="3">
    <source>
        <dbReference type="Proteomes" id="UP000232587"/>
    </source>
</evidence>
<reference evidence="2 3" key="1">
    <citation type="submission" date="2017-11" db="EMBL/GenBank/DDBJ databases">
        <title>Genomic Encyclopedia of Type Strains, Phase III (KMG-III): the genomes of soil and plant-associated and newly described type strains.</title>
        <authorList>
            <person name="Whitman W."/>
        </authorList>
    </citation>
    <scope>NUCLEOTIDE SEQUENCE [LARGE SCALE GENOMIC DNA]</scope>
    <source>
        <strain evidence="2 3">CGMCC 1.12274</strain>
    </source>
</reference>